<feature type="compositionally biased region" description="Basic and acidic residues" evidence="1">
    <location>
        <begin position="294"/>
        <end position="314"/>
    </location>
</feature>
<dbReference type="Proteomes" id="UP001202248">
    <property type="component" value="Unassembled WGS sequence"/>
</dbReference>
<evidence type="ECO:0000313" key="4">
    <source>
        <dbReference type="Proteomes" id="UP001202248"/>
    </source>
</evidence>
<protein>
    <submittedName>
        <fullName evidence="3">DUF4476 domain-containing protein</fullName>
    </submittedName>
</protein>
<dbReference type="RefSeq" id="WP_240826822.1">
    <property type="nucleotide sequence ID" value="NZ_JAKWBL010000001.1"/>
</dbReference>
<evidence type="ECO:0000256" key="1">
    <source>
        <dbReference type="SAM" id="MobiDB-lite"/>
    </source>
</evidence>
<organism evidence="3 4">
    <name type="scientific">Niabella ginsengisoli</name>
    <dbReference type="NCBI Taxonomy" id="522298"/>
    <lineage>
        <taxon>Bacteria</taxon>
        <taxon>Pseudomonadati</taxon>
        <taxon>Bacteroidota</taxon>
        <taxon>Chitinophagia</taxon>
        <taxon>Chitinophagales</taxon>
        <taxon>Chitinophagaceae</taxon>
        <taxon>Niabella</taxon>
    </lineage>
</organism>
<feature type="region of interest" description="Disordered" evidence="1">
    <location>
        <begin position="260"/>
        <end position="320"/>
    </location>
</feature>
<feature type="region of interest" description="Disordered" evidence="1">
    <location>
        <begin position="160"/>
        <end position="204"/>
    </location>
</feature>
<comment type="caution">
    <text evidence="3">The sequence shown here is derived from an EMBL/GenBank/DDBJ whole genome shotgun (WGS) entry which is preliminary data.</text>
</comment>
<sequence>MNRHFLFLALFTLVSFWSFGQGYQVQSKYFVYLQTEPAQPFYIKINGQQISANASGYLILPQLKDGDYKLIVGFPQSKTEEQRFDFRIDSKDKGYLIKDYGDEGWGLFDLQTMVVQKAIKGNDNEAVAIKQAPLPKEEPKPETVPADGVSDFTKVLSQAAKDPSLLEKPKPAPVEEKPVEQTPVAVEPSPSAEPPSQQTGASQQVDENIANQAAQNRPTAQSGNGVTIVYDDRNESGQVDPITIFIPAPNGAAAKTEAVKETPPQVVEQKPEPAPATVEEPAAKESNGEAGFTVEEKAPLPQKEEATEPAKEPVKNSNEACKSVAGETDFLQLRRAMASEGNDDEMISEAAKAFKSKCYTTAQIKYLSSMFLSNAGKYNFFAAAYAHISDKENFASLESEIKDAGYKSKFQSLIQ</sequence>
<evidence type="ECO:0000259" key="2">
    <source>
        <dbReference type="Pfam" id="PF14771"/>
    </source>
</evidence>
<accession>A0ABS9SGG0</accession>
<dbReference type="EMBL" id="JAKWBL010000001">
    <property type="protein sequence ID" value="MCH5597435.1"/>
    <property type="molecule type" value="Genomic_DNA"/>
</dbReference>
<gene>
    <name evidence="3" type="ORF">MKP09_05695</name>
</gene>
<dbReference type="InterPro" id="IPR028011">
    <property type="entry name" value="DUF4476"/>
</dbReference>
<keyword evidence="4" id="KW-1185">Reference proteome</keyword>
<reference evidence="3 4" key="1">
    <citation type="submission" date="2022-02" db="EMBL/GenBank/DDBJ databases">
        <authorList>
            <person name="Min J."/>
        </authorList>
    </citation>
    <scope>NUCLEOTIDE SEQUENCE [LARGE SCALE GENOMIC DNA]</scope>
    <source>
        <strain evidence="3 4">GR10-1</strain>
    </source>
</reference>
<feature type="domain" description="DUF4476" evidence="2">
    <location>
        <begin position="327"/>
        <end position="413"/>
    </location>
</feature>
<dbReference type="Pfam" id="PF14771">
    <property type="entry name" value="DUF4476"/>
    <property type="match status" value="1"/>
</dbReference>
<evidence type="ECO:0000313" key="3">
    <source>
        <dbReference type="EMBL" id="MCH5597435.1"/>
    </source>
</evidence>
<feature type="compositionally biased region" description="Basic and acidic residues" evidence="1">
    <location>
        <begin position="164"/>
        <end position="179"/>
    </location>
</feature>
<proteinExistence type="predicted"/>
<feature type="compositionally biased region" description="Low complexity" evidence="1">
    <location>
        <begin position="183"/>
        <end position="196"/>
    </location>
</feature>
<name>A0ABS9SGG0_9BACT</name>